<evidence type="ECO:0000256" key="1">
    <source>
        <dbReference type="SAM" id="MobiDB-lite"/>
    </source>
</evidence>
<sequence>MIHMISGGPTAGDSNRAKKAHARQGMTKIPRPEFSSADLEGADYPYQDALVITFTVATYDVARVFIDCESSVDILFLKASQQMDLGPIKM</sequence>
<proteinExistence type="predicted"/>
<organism evidence="2 3">
    <name type="scientific">Handroanthus impetiginosus</name>
    <dbReference type="NCBI Taxonomy" id="429701"/>
    <lineage>
        <taxon>Eukaryota</taxon>
        <taxon>Viridiplantae</taxon>
        <taxon>Streptophyta</taxon>
        <taxon>Embryophyta</taxon>
        <taxon>Tracheophyta</taxon>
        <taxon>Spermatophyta</taxon>
        <taxon>Magnoliopsida</taxon>
        <taxon>eudicotyledons</taxon>
        <taxon>Gunneridae</taxon>
        <taxon>Pentapetalae</taxon>
        <taxon>asterids</taxon>
        <taxon>lamiids</taxon>
        <taxon>Lamiales</taxon>
        <taxon>Bignoniaceae</taxon>
        <taxon>Crescentiina</taxon>
        <taxon>Tabebuia alliance</taxon>
        <taxon>Handroanthus</taxon>
    </lineage>
</organism>
<dbReference type="OrthoDB" id="903981at2759"/>
<evidence type="ECO:0000313" key="2">
    <source>
        <dbReference type="EMBL" id="PIN05969.1"/>
    </source>
</evidence>
<evidence type="ECO:0000313" key="3">
    <source>
        <dbReference type="Proteomes" id="UP000231279"/>
    </source>
</evidence>
<reference evidence="3" key="1">
    <citation type="journal article" date="2018" name="Gigascience">
        <title>Genome assembly of the Pink Ipe (Handroanthus impetiginosus, Bignoniaceae), a highly valued, ecologically keystone Neotropical timber forest tree.</title>
        <authorList>
            <person name="Silva-Junior O.B."/>
            <person name="Grattapaglia D."/>
            <person name="Novaes E."/>
            <person name="Collevatti R.G."/>
        </authorList>
    </citation>
    <scope>NUCLEOTIDE SEQUENCE [LARGE SCALE GENOMIC DNA]</scope>
    <source>
        <strain evidence="3">cv. UFG-1</strain>
    </source>
</reference>
<feature type="region of interest" description="Disordered" evidence="1">
    <location>
        <begin position="1"/>
        <end position="33"/>
    </location>
</feature>
<comment type="caution">
    <text evidence="2">The sequence shown here is derived from an EMBL/GenBank/DDBJ whole genome shotgun (WGS) entry which is preliminary data.</text>
</comment>
<dbReference type="Proteomes" id="UP000231279">
    <property type="component" value="Unassembled WGS sequence"/>
</dbReference>
<keyword evidence="3" id="KW-1185">Reference proteome</keyword>
<name>A0A2G9GL06_9LAMI</name>
<gene>
    <name evidence="2" type="ORF">CDL12_21486</name>
</gene>
<accession>A0A2G9GL06</accession>
<dbReference type="AlphaFoldDB" id="A0A2G9GL06"/>
<dbReference type="EMBL" id="NKXS01004564">
    <property type="protein sequence ID" value="PIN05969.1"/>
    <property type="molecule type" value="Genomic_DNA"/>
</dbReference>
<protein>
    <submittedName>
        <fullName evidence="2">Uncharacterized protein</fullName>
    </submittedName>
</protein>